<evidence type="ECO:0000313" key="9">
    <source>
        <dbReference type="EMBL" id="MWZ39849.1"/>
    </source>
</evidence>
<dbReference type="CDD" id="cd08964">
    <property type="entry name" value="L-asparaginase_II"/>
    <property type="match status" value="1"/>
</dbReference>
<proteinExistence type="inferred from homology"/>
<comment type="caution">
    <text evidence="9">The sequence shown here is derived from an EMBL/GenBank/DDBJ whole genome shotgun (WGS) entry which is preliminary data.</text>
</comment>
<gene>
    <name evidence="9" type="ORF">FNC33_04715</name>
</gene>
<dbReference type="PIRSF" id="PIRSF001220">
    <property type="entry name" value="L-ASNase_gatD"/>
    <property type="match status" value="1"/>
</dbReference>
<dbReference type="GO" id="GO:0006528">
    <property type="term" value="P:asparagine metabolic process"/>
    <property type="evidence" value="ECO:0007669"/>
    <property type="project" value="InterPro"/>
</dbReference>
<dbReference type="Gene3D" id="3.40.50.1170">
    <property type="entry name" value="L-asparaginase, N-terminal domain"/>
    <property type="match status" value="1"/>
</dbReference>
<dbReference type="InterPro" id="IPR027474">
    <property type="entry name" value="L-asparaginase_N"/>
</dbReference>
<dbReference type="InterPro" id="IPR020827">
    <property type="entry name" value="Asparaginase/glutaminase_AS1"/>
</dbReference>
<dbReference type="InterPro" id="IPR037152">
    <property type="entry name" value="L-asparaginase_N_sf"/>
</dbReference>
<evidence type="ECO:0000256" key="4">
    <source>
        <dbReference type="PIRSR" id="PIRSR001220-2"/>
    </source>
</evidence>
<evidence type="ECO:0000256" key="2">
    <source>
        <dbReference type="ARBA" id="ARBA00022801"/>
    </source>
</evidence>
<dbReference type="PROSITE" id="PS00144">
    <property type="entry name" value="ASN_GLN_ASE_1"/>
    <property type="match status" value="1"/>
</dbReference>
<dbReference type="SMART" id="SM00870">
    <property type="entry name" value="Asparaginase"/>
    <property type="match status" value="1"/>
</dbReference>
<dbReference type="Pfam" id="PF17763">
    <property type="entry name" value="Asparaginase_C"/>
    <property type="match status" value="1"/>
</dbReference>
<dbReference type="NCBIfam" id="TIGR00520">
    <property type="entry name" value="asnASE_II"/>
    <property type="match status" value="1"/>
</dbReference>
<feature type="domain" description="Asparaginase/glutaminase C-terminal" evidence="8">
    <location>
        <begin position="240"/>
        <end position="351"/>
    </location>
</feature>
<feature type="domain" description="L-asparaginase N-terminal" evidence="7">
    <location>
        <begin position="28"/>
        <end position="220"/>
    </location>
</feature>
<dbReference type="FunFam" id="3.40.50.1170:FF:000001">
    <property type="entry name" value="L-asparaginase 2"/>
    <property type="match status" value="1"/>
</dbReference>
<feature type="binding site" evidence="4">
    <location>
        <begin position="116"/>
        <end position="117"/>
    </location>
    <ligand>
        <name>substrate</name>
    </ligand>
</feature>
<dbReference type="AlphaFoldDB" id="A0A6I4RW23"/>
<comment type="similarity">
    <text evidence="1 6">Belongs to the asparaginase 1 family.</text>
</comment>
<dbReference type="RefSeq" id="WP_003033325.1">
    <property type="nucleotide sequence ID" value="NZ_VJEZ01000005.1"/>
</dbReference>
<dbReference type="SUPFAM" id="SSF53774">
    <property type="entry name" value="Glutaminase/Asparaginase"/>
    <property type="match status" value="1"/>
</dbReference>
<dbReference type="InterPro" id="IPR036152">
    <property type="entry name" value="Asp/glu_Ase-like_sf"/>
</dbReference>
<dbReference type="InterPro" id="IPR027473">
    <property type="entry name" value="L-asparaginase_C"/>
</dbReference>
<dbReference type="Proteomes" id="UP000469081">
    <property type="component" value="Unassembled WGS sequence"/>
</dbReference>
<evidence type="ECO:0000256" key="6">
    <source>
        <dbReference type="RuleBase" id="RU004456"/>
    </source>
</evidence>
<feature type="binding site" evidence="4">
    <location>
        <position position="83"/>
    </location>
    <ligand>
        <name>substrate</name>
    </ligand>
</feature>
<evidence type="ECO:0000259" key="7">
    <source>
        <dbReference type="Pfam" id="PF00710"/>
    </source>
</evidence>
<name>A0A6I4RW23_FRATU</name>
<organism evidence="9 10">
    <name type="scientific">Francisella tularensis</name>
    <dbReference type="NCBI Taxonomy" id="263"/>
    <lineage>
        <taxon>Bacteria</taxon>
        <taxon>Pseudomonadati</taxon>
        <taxon>Pseudomonadota</taxon>
        <taxon>Gammaproteobacteria</taxon>
        <taxon>Thiotrichales</taxon>
        <taxon>Francisellaceae</taxon>
        <taxon>Francisella</taxon>
    </lineage>
</organism>
<accession>A0A6I4RW23</accession>
<evidence type="ECO:0000256" key="5">
    <source>
        <dbReference type="PROSITE-ProRule" id="PRU10099"/>
    </source>
</evidence>
<dbReference type="PRINTS" id="PR00139">
    <property type="entry name" value="ASNGLNASE"/>
</dbReference>
<evidence type="ECO:0000256" key="1">
    <source>
        <dbReference type="ARBA" id="ARBA00010518"/>
    </source>
</evidence>
<dbReference type="Pfam" id="PF00710">
    <property type="entry name" value="Asparaginase"/>
    <property type="match status" value="1"/>
</dbReference>
<evidence type="ECO:0000256" key="3">
    <source>
        <dbReference type="PIRSR" id="PIRSR001220-1"/>
    </source>
</evidence>
<feature type="active site" evidence="5">
    <location>
        <position position="37"/>
    </location>
</feature>
<reference evidence="9 10" key="1">
    <citation type="submission" date="2019-06" db="EMBL/GenBank/DDBJ databases">
        <title>Phylogeography and genetic diversity of Francisella tularensis subsp. holarctica in France (1947-2018).</title>
        <authorList>
            <person name="Kevin M."/>
            <person name="Madani N."/>
            <person name="Maurin M."/>
        </authorList>
    </citation>
    <scope>NUCLEOTIDE SEQUENCE [LARGE SCALE GENOMIC DNA]</scope>
    <source>
        <strain evidence="9 10">ATCC 15482</strain>
    </source>
</reference>
<evidence type="ECO:0000313" key="10">
    <source>
        <dbReference type="Proteomes" id="UP000469081"/>
    </source>
</evidence>
<protein>
    <submittedName>
        <fullName evidence="9">Asparaginase</fullName>
    </submittedName>
</protein>
<evidence type="ECO:0000259" key="8">
    <source>
        <dbReference type="Pfam" id="PF17763"/>
    </source>
</evidence>
<dbReference type="GeneID" id="75263959"/>
<dbReference type="Gene3D" id="3.40.50.40">
    <property type="match status" value="1"/>
</dbReference>
<sequence length="354" mass="38407">MQSIFKKTIIVIVIFLSSYLVALAALPNVYIVATGGTIAGVAKSSTAAVYKAGSLSINDILEKEPAFGKLANIKSEQFYNIDSVDMTMAMRIKLAEYVQKLIDDPNVNAVIITHGTDSMVQTAFFLNQVLDVKKPVILVGAMRAFTSLSSDALMNLYDALVTAVNKQSIGKGVLVVMNEEILTANDVAKTNTTNVDAFKAPNYGKLGTVIINDVDYYQSPRVVGNILSVDDLQKITALPKVEVIYESADISPEFLDSVLTIKGLEGIVLAGLGDGNIPSNQGDFLKKARAKGIVVVRSSYVGSGKVTHNYNNLDDKFDLVSSATLSPEKARIFLQLCLIKTHDIKKIQKLFDRF</sequence>
<dbReference type="PIRSF" id="PIRSF500176">
    <property type="entry name" value="L_ASNase"/>
    <property type="match status" value="1"/>
</dbReference>
<dbReference type="GO" id="GO:0004067">
    <property type="term" value="F:asparaginase activity"/>
    <property type="evidence" value="ECO:0007669"/>
    <property type="project" value="UniProtKB-UniRule"/>
</dbReference>
<dbReference type="InterPro" id="IPR004550">
    <property type="entry name" value="AsnASE_II"/>
</dbReference>
<keyword evidence="2" id="KW-0378">Hydrolase</keyword>
<dbReference type="PANTHER" id="PTHR11707">
    <property type="entry name" value="L-ASPARAGINASE"/>
    <property type="match status" value="1"/>
</dbReference>
<dbReference type="InterPro" id="IPR040919">
    <property type="entry name" value="Asparaginase_C"/>
</dbReference>
<dbReference type="PANTHER" id="PTHR11707:SF28">
    <property type="entry name" value="60 KDA LYSOPHOSPHOLIPASE"/>
    <property type="match status" value="1"/>
</dbReference>
<dbReference type="EMBL" id="VJEZ01000005">
    <property type="protein sequence ID" value="MWZ39849.1"/>
    <property type="molecule type" value="Genomic_DNA"/>
</dbReference>
<feature type="active site" description="O-isoaspartyl threonine intermediate" evidence="3">
    <location>
        <position position="37"/>
    </location>
</feature>
<dbReference type="InterPro" id="IPR006034">
    <property type="entry name" value="Asparaginase/glutaminase-like"/>
</dbReference>
<dbReference type="PROSITE" id="PS51732">
    <property type="entry name" value="ASN_GLN_ASE_3"/>
    <property type="match status" value="1"/>
</dbReference>